<reference evidence="2 3" key="1">
    <citation type="submission" date="2022-03" db="EMBL/GenBank/DDBJ databases">
        <title>Complete genome sequence of Lysobacter capsici VKM B-2533 and Lysobacter gummosus 10.1.1, promising sources of lytic agents.</title>
        <authorList>
            <person name="Tarlachkov S.V."/>
            <person name="Kudryakova I.V."/>
            <person name="Afoshin A.S."/>
            <person name="Leontyevskaya E.A."/>
            <person name="Leontyevskaya N.V."/>
        </authorList>
    </citation>
    <scope>NUCLEOTIDE SEQUENCE [LARGE SCALE GENOMIC DNA]</scope>
    <source>
        <strain evidence="2 3">10.1.1</strain>
    </source>
</reference>
<evidence type="ECO:0000313" key="3">
    <source>
        <dbReference type="Proteomes" id="UP000829194"/>
    </source>
</evidence>
<evidence type="ECO:0000313" key="2">
    <source>
        <dbReference type="EMBL" id="UNP28743.1"/>
    </source>
</evidence>
<sequence length="159" mass="17569">MFPTADELKARQDLLRRLHDSGNPAAIARADELQRTYHDDNMAVLSKDTYWSAMGEHATEEGKKSPPGWIRASENLDKLRETAPKLAHLTDKQLLDYLKPDDSGFRAEIYFPIPEVLAPATNRSSSPRDRPAKSSGRTANSTPPAPKTSSPTTFHSPSA</sequence>
<dbReference type="RefSeq" id="WP_148649025.1">
    <property type="nucleotide sequence ID" value="NZ_CP011131.1"/>
</dbReference>
<protein>
    <submittedName>
        <fullName evidence="2">Uncharacterized protein</fullName>
    </submittedName>
</protein>
<feature type="region of interest" description="Disordered" evidence="1">
    <location>
        <begin position="116"/>
        <end position="159"/>
    </location>
</feature>
<accession>A0ABY3X834</accession>
<evidence type="ECO:0000256" key="1">
    <source>
        <dbReference type="SAM" id="MobiDB-lite"/>
    </source>
</evidence>
<organism evidence="2 3">
    <name type="scientific">Lysobacter gummosus</name>
    <dbReference type="NCBI Taxonomy" id="262324"/>
    <lineage>
        <taxon>Bacteria</taxon>
        <taxon>Pseudomonadati</taxon>
        <taxon>Pseudomonadota</taxon>
        <taxon>Gammaproteobacteria</taxon>
        <taxon>Lysobacterales</taxon>
        <taxon>Lysobacteraceae</taxon>
        <taxon>Lysobacter</taxon>
    </lineage>
</organism>
<proteinExistence type="predicted"/>
<dbReference type="EMBL" id="CP093547">
    <property type="protein sequence ID" value="UNP28743.1"/>
    <property type="molecule type" value="Genomic_DNA"/>
</dbReference>
<name>A0ABY3X834_9GAMM</name>
<keyword evidence="3" id="KW-1185">Reference proteome</keyword>
<dbReference type="Proteomes" id="UP000829194">
    <property type="component" value="Chromosome"/>
</dbReference>
<gene>
    <name evidence="2" type="ORF">MOV92_20020</name>
</gene>